<dbReference type="CDD" id="cd13538">
    <property type="entry name" value="PBP2_ModA_like_1"/>
    <property type="match status" value="1"/>
</dbReference>
<accession>A0ABP4SUR6</accession>
<dbReference type="PANTHER" id="PTHR30632:SF0">
    <property type="entry name" value="SULFATE-BINDING PROTEIN"/>
    <property type="match status" value="1"/>
</dbReference>
<dbReference type="NCBIfam" id="TIGR01256">
    <property type="entry name" value="modA"/>
    <property type="match status" value="1"/>
</dbReference>
<comment type="caution">
    <text evidence="5">The sequence shown here is derived from an EMBL/GenBank/DDBJ whole genome shotgun (WGS) entry which is preliminary data.</text>
</comment>
<organism evidence="5 6">
    <name type="scientific">Fodinicola feengrottensis</name>
    <dbReference type="NCBI Taxonomy" id="435914"/>
    <lineage>
        <taxon>Bacteria</taxon>
        <taxon>Bacillati</taxon>
        <taxon>Actinomycetota</taxon>
        <taxon>Actinomycetes</taxon>
        <taxon>Mycobacteriales</taxon>
        <taxon>Fodinicola</taxon>
    </lineage>
</organism>
<evidence type="ECO:0000313" key="5">
    <source>
        <dbReference type="EMBL" id="GAA1678405.1"/>
    </source>
</evidence>
<keyword evidence="6" id="KW-1185">Reference proteome</keyword>
<evidence type="ECO:0000256" key="1">
    <source>
        <dbReference type="ARBA" id="ARBA00009175"/>
    </source>
</evidence>
<feature type="signal peptide" evidence="4">
    <location>
        <begin position="1"/>
        <end position="25"/>
    </location>
</feature>
<protein>
    <submittedName>
        <fullName evidence="5">Molybdate ABC transporter substrate-binding protein</fullName>
    </submittedName>
</protein>
<reference evidence="6" key="1">
    <citation type="journal article" date="2019" name="Int. J. Syst. Evol. Microbiol.">
        <title>The Global Catalogue of Microorganisms (GCM) 10K type strain sequencing project: providing services to taxonomists for standard genome sequencing and annotation.</title>
        <authorList>
            <consortium name="The Broad Institute Genomics Platform"/>
            <consortium name="The Broad Institute Genome Sequencing Center for Infectious Disease"/>
            <person name="Wu L."/>
            <person name="Ma J."/>
        </authorList>
    </citation>
    <scope>NUCLEOTIDE SEQUENCE [LARGE SCALE GENOMIC DNA]</scope>
    <source>
        <strain evidence="6">JCM 14718</strain>
    </source>
</reference>
<evidence type="ECO:0000256" key="2">
    <source>
        <dbReference type="ARBA" id="ARBA00022723"/>
    </source>
</evidence>
<dbReference type="SUPFAM" id="SSF53850">
    <property type="entry name" value="Periplasmic binding protein-like II"/>
    <property type="match status" value="1"/>
</dbReference>
<feature type="chain" id="PRO_5046570563" evidence="4">
    <location>
        <begin position="26"/>
        <end position="267"/>
    </location>
</feature>
<gene>
    <name evidence="5" type="primary">modA</name>
    <name evidence="5" type="ORF">GCM10009765_29630</name>
</gene>
<dbReference type="EMBL" id="BAAANY010000009">
    <property type="protein sequence ID" value="GAA1678405.1"/>
    <property type="molecule type" value="Genomic_DNA"/>
</dbReference>
<proteinExistence type="inferred from homology"/>
<name>A0ABP4SUR6_9ACTN</name>
<dbReference type="PANTHER" id="PTHR30632">
    <property type="entry name" value="MOLYBDATE-BINDING PERIPLASMIC PROTEIN"/>
    <property type="match status" value="1"/>
</dbReference>
<dbReference type="PROSITE" id="PS51257">
    <property type="entry name" value="PROKAR_LIPOPROTEIN"/>
    <property type="match status" value="1"/>
</dbReference>
<dbReference type="RefSeq" id="WP_163567851.1">
    <property type="nucleotide sequence ID" value="NZ_BAAANY010000009.1"/>
</dbReference>
<evidence type="ECO:0000256" key="4">
    <source>
        <dbReference type="SAM" id="SignalP"/>
    </source>
</evidence>
<dbReference type="PIRSF" id="PIRSF004846">
    <property type="entry name" value="ModA"/>
    <property type="match status" value="1"/>
</dbReference>
<dbReference type="Gene3D" id="3.40.190.10">
    <property type="entry name" value="Periplasmic binding protein-like II"/>
    <property type="match status" value="2"/>
</dbReference>
<evidence type="ECO:0000256" key="3">
    <source>
        <dbReference type="ARBA" id="ARBA00022729"/>
    </source>
</evidence>
<evidence type="ECO:0000313" key="6">
    <source>
        <dbReference type="Proteomes" id="UP001500618"/>
    </source>
</evidence>
<dbReference type="InterPro" id="IPR005950">
    <property type="entry name" value="ModA"/>
</dbReference>
<dbReference type="InterPro" id="IPR050682">
    <property type="entry name" value="ModA/WtpA"/>
</dbReference>
<comment type="similarity">
    <text evidence="1">Belongs to the bacterial solute-binding protein ModA family.</text>
</comment>
<sequence>MRVKGPLVRRASGLLATVALVAATAACGGGGTTGANPSASTPSTHKITVFAAASLTESFGTIGKNFEKANPGDQVTFNFGASSTLATQITQGAPADVFASASKATMDTVVKANDNDGASQPFLTNTLEIVVPKGNPAHITGLKDFADSTKKTVLCAESVPCGALAKQVFDAAHITPKPVDRGTDVKAVLQKVALGEADAAMVYKTDVLSGGPKVEGITFPESASKVTTYPICSLKASKDASTAKAFVAYVLSPAGRQVLAAAGFGAA</sequence>
<keyword evidence="2" id="KW-0479">Metal-binding</keyword>
<dbReference type="Proteomes" id="UP001500618">
    <property type="component" value="Unassembled WGS sequence"/>
</dbReference>
<keyword evidence="3 4" id="KW-0732">Signal</keyword>
<dbReference type="Pfam" id="PF13531">
    <property type="entry name" value="SBP_bac_11"/>
    <property type="match status" value="1"/>
</dbReference>